<feature type="binding site" evidence="4">
    <location>
        <begin position="36"/>
        <end position="38"/>
    </location>
    <ligand>
        <name>3-dehydroquinate</name>
        <dbReference type="ChEBI" id="CHEBI:32364"/>
    </ligand>
</feature>
<dbReference type="SUPFAM" id="SSF51569">
    <property type="entry name" value="Aldolase"/>
    <property type="match status" value="1"/>
</dbReference>
<evidence type="ECO:0000256" key="1">
    <source>
        <dbReference type="ARBA" id="ARBA00001864"/>
    </source>
</evidence>
<dbReference type="GO" id="GO:0003855">
    <property type="term" value="F:3-dehydroquinate dehydratase activity"/>
    <property type="evidence" value="ECO:0007669"/>
    <property type="project" value="UniProtKB-UniRule"/>
</dbReference>
<dbReference type="GO" id="GO:0009073">
    <property type="term" value="P:aromatic amino acid family biosynthetic process"/>
    <property type="evidence" value="ECO:0007669"/>
    <property type="project" value="UniProtKB-KW"/>
</dbReference>
<comment type="pathway">
    <text evidence="4">Metabolic intermediate biosynthesis; chorismate biosynthesis; chorismate from D-erythrose 4-phosphate and phosphoenolpyruvate: step 3/7.</text>
</comment>
<dbReference type="InterPro" id="IPR001381">
    <property type="entry name" value="DHquinase_I"/>
</dbReference>
<protein>
    <recommendedName>
        <fullName evidence="4">3-dehydroquinate dehydratase</fullName>
        <shortName evidence="4">3-dehydroquinase</shortName>
        <ecNumber evidence="4">4.2.1.10</ecNumber>
    </recommendedName>
    <alternativeName>
        <fullName evidence="4">Type I DHQase</fullName>
    </alternativeName>
    <alternativeName>
        <fullName evidence="4">Type I dehydroquinase</fullName>
        <shortName evidence="4">DHQ1</shortName>
    </alternativeName>
</protein>
<dbReference type="PANTHER" id="PTHR43699">
    <property type="entry name" value="3-DEHYDROQUINATE DEHYDRATASE"/>
    <property type="match status" value="1"/>
</dbReference>
<dbReference type="InterPro" id="IPR013785">
    <property type="entry name" value="Aldolase_TIM"/>
</dbReference>
<dbReference type="AlphaFoldDB" id="A0A4P8L7M0"/>
<comment type="catalytic activity">
    <reaction evidence="1 4">
        <text>3-dehydroquinate = 3-dehydroshikimate + H2O</text>
        <dbReference type="Rhea" id="RHEA:21096"/>
        <dbReference type="ChEBI" id="CHEBI:15377"/>
        <dbReference type="ChEBI" id="CHEBI:16630"/>
        <dbReference type="ChEBI" id="CHEBI:32364"/>
        <dbReference type="EC" id="4.2.1.10"/>
    </reaction>
</comment>
<feature type="binding site" evidence="4">
    <location>
        <position position="196"/>
    </location>
    <ligand>
        <name>3-dehydroquinate</name>
        <dbReference type="ChEBI" id="CHEBI:32364"/>
    </ligand>
</feature>
<dbReference type="EC" id="4.2.1.10" evidence="4"/>
<evidence type="ECO:0000313" key="6">
    <source>
        <dbReference type="Proteomes" id="UP000298602"/>
    </source>
</evidence>
<comment type="subunit">
    <text evidence="4">Homodimer.</text>
</comment>
<evidence type="ECO:0000256" key="3">
    <source>
        <dbReference type="ARBA" id="ARBA00023270"/>
    </source>
</evidence>
<feature type="active site" description="Schiff-base intermediate with substrate" evidence="4">
    <location>
        <position position="154"/>
    </location>
</feature>
<comment type="caution">
    <text evidence="4">Lacks conserved residue(s) required for the propagation of feature annotation.</text>
</comment>
<dbReference type="CDD" id="cd00502">
    <property type="entry name" value="DHQase_I"/>
    <property type="match status" value="1"/>
</dbReference>
<keyword evidence="4" id="KW-0057">Aromatic amino acid biosynthesis</keyword>
<feature type="active site" description="Proton donor/acceptor" evidence="4">
    <location>
        <position position="127"/>
    </location>
</feature>
<gene>
    <name evidence="4" type="primary">aroD</name>
    <name evidence="5" type="ORF">FDQ92_14000</name>
</gene>
<sequence length="236" mass="25503">MVKTDSLPGPLCGCLWDAAPETLAPLLAGVPVDLVEWRMDLSSSQPLREALLGALKEIESTRRRPLLVTNRPVRQGGRFEGSEARRIDLLRCAVSAGAEWVDLEEDVPPSVVREFRSLGAGVVISHHDFGGTPPDSEIRGILERMAAKEPDVLKFASLARSAADPLRLLAWIAGSEARQDLPLIAFCMGTLGRWSRLVSIILGSPWTYVQLPGHGEAAPGQFEAEEARRLLGALGG</sequence>
<dbReference type="GO" id="GO:0008652">
    <property type="term" value="P:amino acid biosynthetic process"/>
    <property type="evidence" value="ECO:0007669"/>
    <property type="project" value="UniProtKB-KW"/>
</dbReference>
<keyword evidence="4" id="KW-0028">Amino-acid biosynthesis</keyword>
<dbReference type="GO" id="GO:0009423">
    <property type="term" value="P:chorismate biosynthetic process"/>
    <property type="evidence" value="ECO:0007669"/>
    <property type="project" value="UniProtKB-UniRule"/>
</dbReference>
<accession>A0A4P8L7M0</accession>
<comment type="similarity">
    <text evidence="4">Belongs to the type-I 3-dehydroquinase family.</text>
</comment>
<evidence type="ECO:0000256" key="2">
    <source>
        <dbReference type="ARBA" id="ARBA00023239"/>
    </source>
</evidence>
<dbReference type="Pfam" id="PF01487">
    <property type="entry name" value="DHquinase_I"/>
    <property type="match status" value="1"/>
</dbReference>
<dbReference type="GO" id="GO:0046279">
    <property type="term" value="P:3,4-dihydroxybenzoate biosynthetic process"/>
    <property type="evidence" value="ECO:0007669"/>
    <property type="project" value="UniProtKB-ARBA"/>
</dbReference>
<dbReference type="EMBL" id="CP040098">
    <property type="protein sequence ID" value="QCQ23185.1"/>
    <property type="molecule type" value="Genomic_DNA"/>
</dbReference>
<keyword evidence="3 4" id="KW-0704">Schiff base</keyword>
<name>A0A4P8L7M0_9BACT</name>
<feature type="binding site" evidence="4">
    <location>
        <position position="71"/>
    </location>
    <ligand>
        <name>3-dehydroquinate</name>
        <dbReference type="ChEBI" id="CHEBI:32364"/>
    </ligand>
</feature>
<proteinExistence type="inferred from homology"/>
<dbReference type="Gene3D" id="3.20.20.70">
    <property type="entry name" value="Aldolase class I"/>
    <property type="match status" value="1"/>
</dbReference>
<dbReference type="UniPathway" id="UPA00053">
    <property type="reaction ID" value="UER00086"/>
</dbReference>
<reference evidence="5 6" key="2">
    <citation type="submission" date="2019-05" db="EMBL/GenBank/DDBJ databases">
        <authorList>
            <person name="Suflita J.M."/>
            <person name="Marks C.R."/>
        </authorList>
    </citation>
    <scope>NUCLEOTIDE SEQUENCE [LARGE SCALE GENOMIC DNA]</scope>
    <source>
        <strain evidence="5 6">ALDC</strain>
    </source>
</reference>
<dbReference type="PANTHER" id="PTHR43699:SF1">
    <property type="entry name" value="3-DEHYDROQUINATE DEHYDRATASE"/>
    <property type="match status" value="1"/>
</dbReference>
<evidence type="ECO:0000256" key="4">
    <source>
        <dbReference type="HAMAP-Rule" id="MF_00214"/>
    </source>
</evidence>
<keyword evidence="2 4" id="KW-0456">Lyase</keyword>
<dbReference type="OrthoDB" id="9813659at2"/>
<dbReference type="KEGG" id="dax:FDQ92_14000"/>
<dbReference type="RefSeq" id="WP_137425465.1">
    <property type="nucleotide sequence ID" value="NZ_CP040098.1"/>
</dbReference>
<dbReference type="HAMAP" id="MF_00214">
    <property type="entry name" value="AroD"/>
    <property type="match status" value="1"/>
</dbReference>
<dbReference type="Proteomes" id="UP000298602">
    <property type="component" value="Chromosome"/>
</dbReference>
<evidence type="ECO:0000313" key="5">
    <source>
        <dbReference type="EMBL" id="QCQ23185.1"/>
    </source>
</evidence>
<organism evidence="5 6">
    <name type="scientific">Desulfoglaeba alkanexedens ALDC</name>
    <dbReference type="NCBI Taxonomy" id="980445"/>
    <lineage>
        <taxon>Bacteria</taxon>
        <taxon>Pseudomonadati</taxon>
        <taxon>Thermodesulfobacteriota</taxon>
        <taxon>Syntrophobacteria</taxon>
        <taxon>Syntrophobacterales</taxon>
        <taxon>Syntrophobacteraceae</taxon>
        <taxon>Desulfoglaeba</taxon>
    </lineage>
</organism>
<reference evidence="5 6" key="1">
    <citation type="submission" date="2019-05" db="EMBL/GenBank/DDBJ databases">
        <title>The Complete Genome Sequence of the n-alkane-degrading Desulfoglaeba alkanexedens ALDC reveals multiple alkylsuccinate synthase gene clusters.</title>
        <authorList>
            <person name="Callaghan A.V."/>
            <person name="Davidova I.A."/>
            <person name="Duncan K.E."/>
            <person name="Morris B."/>
            <person name="McInerney M.J."/>
        </authorList>
    </citation>
    <scope>NUCLEOTIDE SEQUENCE [LARGE SCALE GENOMIC DNA]</scope>
    <source>
        <strain evidence="5 6">ALDC</strain>
    </source>
</reference>
<comment type="function">
    <text evidence="4">Involved in the third step of the chorismate pathway, which leads to the biosynthesis of aromatic amino acids. Catalyzes the cis-dehydration of 3-dehydroquinate (DHQ) and introduces the first double bond of the aromatic ring to yield 3-dehydroshikimate.</text>
</comment>
<dbReference type="InterPro" id="IPR050146">
    <property type="entry name" value="Type-I_3-dehydroquinase"/>
</dbReference>
<keyword evidence="6" id="KW-1185">Reference proteome</keyword>
<feature type="binding site" evidence="4">
    <location>
        <position position="221"/>
    </location>
    <ligand>
        <name>3-dehydroquinate</name>
        <dbReference type="ChEBI" id="CHEBI:32364"/>
    </ligand>
</feature>